<dbReference type="Pfam" id="PF07292">
    <property type="entry name" value="NID"/>
    <property type="match status" value="1"/>
</dbReference>
<protein>
    <submittedName>
        <fullName evidence="4">GPI-anchored adhesin PGA55</fullName>
    </submittedName>
</protein>
<dbReference type="InterPro" id="IPR039398">
    <property type="entry name" value="Deltex_fam"/>
</dbReference>
<dbReference type="PROSITE" id="PS50102">
    <property type="entry name" value="RRM"/>
    <property type="match status" value="1"/>
</dbReference>
<dbReference type="GO" id="GO:0007219">
    <property type="term" value="P:Notch signaling pathway"/>
    <property type="evidence" value="ECO:0007669"/>
    <property type="project" value="InterPro"/>
</dbReference>
<feature type="compositionally biased region" description="Basic and acidic residues" evidence="2">
    <location>
        <begin position="604"/>
        <end position="613"/>
    </location>
</feature>
<evidence type="ECO:0000313" key="4">
    <source>
        <dbReference type="EMBL" id="KAG7506142.1"/>
    </source>
</evidence>
<proteinExistence type="predicted"/>
<dbReference type="InterPro" id="IPR039396">
    <property type="entry name" value="Deltex_C"/>
</dbReference>
<dbReference type="GO" id="GO:0003723">
    <property type="term" value="F:RNA binding"/>
    <property type="evidence" value="ECO:0007669"/>
    <property type="project" value="UniProtKB-UniRule"/>
</dbReference>
<accession>A0AAV6RPA3</accession>
<feature type="domain" description="RRM" evidence="3">
    <location>
        <begin position="31"/>
        <end position="115"/>
    </location>
</feature>
<dbReference type="GO" id="GO:0016567">
    <property type="term" value="P:protein ubiquitination"/>
    <property type="evidence" value="ECO:0007669"/>
    <property type="project" value="InterPro"/>
</dbReference>
<dbReference type="EMBL" id="JAGKHQ010000011">
    <property type="protein sequence ID" value="KAG7506142.1"/>
    <property type="molecule type" value="Genomic_DNA"/>
</dbReference>
<gene>
    <name evidence="4" type="ORF">JOB18_047614</name>
</gene>
<feature type="compositionally biased region" description="Polar residues" evidence="2">
    <location>
        <begin position="622"/>
        <end position="632"/>
    </location>
</feature>
<feature type="compositionally biased region" description="Polar residues" evidence="2">
    <location>
        <begin position="223"/>
        <end position="235"/>
    </location>
</feature>
<evidence type="ECO:0000259" key="3">
    <source>
        <dbReference type="PROSITE" id="PS50102"/>
    </source>
</evidence>
<comment type="caution">
    <text evidence="4">The sequence shown here is derived from an EMBL/GenBank/DDBJ whole genome shotgun (WGS) entry which is preliminary data.</text>
</comment>
<feature type="compositionally biased region" description="Low complexity" evidence="2">
    <location>
        <begin position="790"/>
        <end position="801"/>
    </location>
</feature>
<dbReference type="InterPro" id="IPR009909">
    <property type="entry name" value="Nmi/IFP35_dom"/>
</dbReference>
<keyword evidence="1" id="KW-0694">RNA-binding</keyword>
<feature type="region of interest" description="Disordered" evidence="2">
    <location>
        <begin position="430"/>
        <end position="460"/>
    </location>
</feature>
<reference evidence="4 5" key="1">
    <citation type="journal article" date="2021" name="Sci. Rep.">
        <title>Chromosome anchoring in Senegalese sole (Solea senegalensis) reveals sex-associated markers and genome rearrangements in flatfish.</title>
        <authorList>
            <person name="Guerrero-Cozar I."/>
            <person name="Gomez-Garrido J."/>
            <person name="Berbel C."/>
            <person name="Martinez-Blanch J.F."/>
            <person name="Alioto T."/>
            <person name="Claros M.G."/>
            <person name="Gagnaire P.A."/>
            <person name="Manchado M."/>
        </authorList>
    </citation>
    <scope>NUCLEOTIDE SEQUENCE [LARGE SCALE GENOMIC DNA]</scope>
    <source>
        <strain evidence="4">Sse05_10M</strain>
    </source>
</reference>
<feature type="compositionally biased region" description="Polar residues" evidence="2">
    <location>
        <begin position="567"/>
        <end position="577"/>
    </location>
</feature>
<feature type="compositionally biased region" description="Basic and acidic residues" evidence="2">
    <location>
        <begin position="913"/>
        <end position="931"/>
    </location>
</feature>
<feature type="region of interest" description="Disordered" evidence="2">
    <location>
        <begin position="778"/>
        <end position="851"/>
    </location>
</feature>
<dbReference type="PANTHER" id="PTHR12622">
    <property type="entry name" value="DELTEX-RELATED"/>
    <property type="match status" value="1"/>
</dbReference>
<feature type="compositionally biased region" description="Basic and acidic residues" evidence="2">
    <location>
        <begin position="443"/>
        <end position="460"/>
    </location>
</feature>
<evidence type="ECO:0000256" key="2">
    <source>
        <dbReference type="SAM" id="MobiDB-lite"/>
    </source>
</evidence>
<evidence type="ECO:0000256" key="1">
    <source>
        <dbReference type="PROSITE-ProRule" id="PRU00176"/>
    </source>
</evidence>
<feature type="region of interest" description="Disordered" evidence="2">
    <location>
        <begin position="567"/>
        <end position="634"/>
    </location>
</feature>
<feature type="compositionally biased region" description="Polar residues" evidence="2">
    <location>
        <begin position="590"/>
        <end position="603"/>
    </location>
</feature>
<dbReference type="AlphaFoldDB" id="A0AAV6RPA3"/>
<dbReference type="Pfam" id="PF18102">
    <property type="entry name" value="DTC"/>
    <property type="match status" value="1"/>
</dbReference>
<organism evidence="4 5">
    <name type="scientific">Solea senegalensis</name>
    <name type="common">Senegalese sole</name>
    <dbReference type="NCBI Taxonomy" id="28829"/>
    <lineage>
        <taxon>Eukaryota</taxon>
        <taxon>Metazoa</taxon>
        <taxon>Chordata</taxon>
        <taxon>Craniata</taxon>
        <taxon>Vertebrata</taxon>
        <taxon>Euteleostomi</taxon>
        <taxon>Actinopterygii</taxon>
        <taxon>Neopterygii</taxon>
        <taxon>Teleostei</taxon>
        <taxon>Neoteleostei</taxon>
        <taxon>Acanthomorphata</taxon>
        <taxon>Carangaria</taxon>
        <taxon>Pleuronectiformes</taxon>
        <taxon>Pleuronectoidei</taxon>
        <taxon>Soleidae</taxon>
        <taxon>Solea</taxon>
    </lineage>
</organism>
<dbReference type="InterPro" id="IPR000504">
    <property type="entry name" value="RRM_dom"/>
</dbReference>
<feature type="region of interest" description="Disordered" evidence="2">
    <location>
        <begin position="187"/>
        <end position="245"/>
    </location>
</feature>
<feature type="region of interest" description="Disordered" evidence="2">
    <location>
        <begin position="905"/>
        <end position="931"/>
    </location>
</feature>
<feature type="compositionally biased region" description="Basic and acidic residues" evidence="2">
    <location>
        <begin position="825"/>
        <end position="847"/>
    </location>
</feature>
<evidence type="ECO:0000313" key="5">
    <source>
        <dbReference type="Proteomes" id="UP000693946"/>
    </source>
</evidence>
<sequence length="1108" mass="121149">MKVQSVTVGLTGGDLRESARRTLVQMAERGRTVRVSGLPTDIEDDRLRDKLQIHFLRAKNGGGEVDSVAIVKTISVSALIAFEEREVAQRVVQHSRHILEVDGKKHTLTVTEQHESPGPDKVVLSLAATVKCSQLPGGLLALTSLHESHPDVQINSENEDICTLCGTYTEVQAALAHLLGPLSADKGSCQPDPTGSRSFQMAKRSHTQGSGNHSRKPHKQREQSLSYEYNTSTHSDLARCDDGSGDIGQAEGADLQHLGGPATSEEDFLLILDADMFQYLQKNCCQEYQLILSQYGVEVVDVTSQGLTTLFLQITNAGRKSGNEQQRLEMAHKAISRLYQENESKIRRDQLPKSLLSSSSAGLQKVVQSLKVQLPKLLLNEDDKYIYIIGSSSDVSEAKQTLLLKHDRVSPKKDDVASLLRYSTHDSSPAEDVRVSSIEGCLDNDRDPLPRSGEDQRSVEGARKCKLAARFKDSGLTTLGNQPAEFTLRGRLSSGRLTHTGPILGHDVLSEAAGISGERFSREEPQNTGGDILFRRADTENSVMQNKPSLQSNVIDVWPKILTFPDSTTPSSLSGRNTLPAAESAPTVKRASSFSGTLQQKADVSQRSHDDSSKSTVRARGRSSSFSTQTGKENPEVYSAEIKVSKVMWQHIKKAYSARVDSLTTDSDVQIKENHPHGSRDVTITLSGTDVFKVNSCQLGLQKQVDLVSIDFSVHELRLSDLGITDPADETLQSCCTEVRSRFKKVTLLFLKDTLYLLGPIHLCSKVAATLREVFSGDSAQTPQHRDSHSPSTSNRNPSTSLQMSEDQSAISHRNSKSQAMPESQVDKAEGAGGKEKGEPKQKRDFVETEIVNGPVNQPLVRKDPVIKEKVKNLGSMQMDGQKTETLVNLSTAENERNLRRVNGVGSATAHETTQKDSMQERPGMETRSGQRDTGFICVCGDNGASVRRTKCGATMCTKCLAAVHVHCRVCHEKEPTPQGIQGNMSHAKLHMSLPGHSKDTVIKITYCIPDGVQGRDHPSPGNPFQGGVFEAFLPDCEKARKLLHRMEKAFRLGLTFKVAGKDAAARVTWDCIPHKTSLHGGKAGSGYPDSTYLTRLSQALTTHGIEE</sequence>
<dbReference type="Proteomes" id="UP000693946">
    <property type="component" value="Linkage Group LG19"/>
</dbReference>
<feature type="compositionally biased region" description="Polar residues" evidence="2">
    <location>
        <begin position="802"/>
        <end position="822"/>
    </location>
</feature>
<name>A0AAV6RPA3_SOLSE</name>
<keyword evidence="5" id="KW-1185">Reference proteome</keyword>